<evidence type="ECO:0000313" key="2">
    <source>
        <dbReference type="EMBL" id="KWS04798.1"/>
    </source>
</evidence>
<organism evidence="2 3">
    <name type="scientific">Lysobacter capsici AZ78</name>
    <dbReference type="NCBI Taxonomy" id="1444315"/>
    <lineage>
        <taxon>Bacteria</taxon>
        <taxon>Pseudomonadati</taxon>
        <taxon>Pseudomonadota</taxon>
        <taxon>Gammaproteobacteria</taxon>
        <taxon>Lysobacterales</taxon>
        <taxon>Lysobacteraceae</taxon>
        <taxon>Lysobacter</taxon>
    </lineage>
</organism>
<evidence type="ECO:0000313" key="3">
    <source>
        <dbReference type="Proteomes" id="UP000023435"/>
    </source>
</evidence>
<evidence type="ECO:0008006" key="4">
    <source>
        <dbReference type="Google" id="ProtNLM"/>
    </source>
</evidence>
<gene>
    <name evidence="2" type="ORF">AZ78_2348</name>
</gene>
<dbReference type="OrthoDB" id="1157227at2"/>
<dbReference type="Proteomes" id="UP000023435">
    <property type="component" value="Unassembled WGS sequence"/>
</dbReference>
<accession>A0A108U919</accession>
<dbReference type="RefSeq" id="WP_051546728.1">
    <property type="nucleotide sequence ID" value="NZ_JAJA02000001.1"/>
</dbReference>
<evidence type="ECO:0000256" key="1">
    <source>
        <dbReference type="SAM" id="SignalP"/>
    </source>
</evidence>
<feature type="signal peptide" evidence="1">
    <location>
        <begin position="1"/>
        <end position="31"/>
    </location>
</feature>
<reference evidence="2 3" key="1">
    <citation type="journal article" date="2014" name="Genome Announc.">
        <title>Draft Genome Sequence of Lysobacter capsici AZ78, a Bacterium Antagonistic to Plant-Pathogenic Oomycetes.</title>
        <authorList>
            <person name="Puopolo G."/>
            <person name="Sonego P."/>
            <person name="Engelen K."/>
            <person name="Pertot I."/>
        </authorList>
    </citation>
    <scope>NUCLEOTIDE SEQUENCE [LARGE SCALE GENOMIC DNA]</scope>
    <source>
        <strain evidence="2 3">AZ78</strain>
    </source>
</reference>
<feature type="chain" id="PRO_5007131702" description="Secreted protein" evidence="1">
    <location>
        <begin position="32"/>
        <end position="336"/>
    </location>
</feature>
<sequence>MIGSGDTSRALRACLAIGGLAAALFASDSLAVGLSAQSPADRAALALRWAPVHYQDVDQTGSHALGGGADYITRYDFDGDLDARNNWDRAGQAAYPLAAHGYYSVVETSTHWFITYLFFHPRDWTDSFFDTEHENDAEGVLFAIARDGSTYGTLKAAVTVAHTDFFSYVPAGSNWTGNAESVDGSLSFLTYQGAPHPVTAQEAKGHGLKAWPAYNINGDGVIYYPSLTTAEVPSNPDDRDVKYKLIDIFEPGGLWDQRNNNWLFAGYGSFAGDNSGGCGSGAIGCSTNSANAPWGWDDSNDGPGRGMLATDPVGLVTNYFRIPEGVSVGYSYNPYR</sequence>
<comment type="caution">
    <text evidence="2">The sequence shown here is derived from an EMBL/GenBank/DDBJ whole genome shotgun (WGS) entry which is preliminary data.</text>
</comment>
<protein>
    <recommendedName>
        <fullName evidence="4">Secreted protein</fullName>
    </recommendedName>
</protein>
<keyword evidence="1" id="KW-0732">Signal</keyword>
<dbReference type="EMBL" id="JAJA02000001">
    <property type="protein sequence ID" value="KWS04798.1"/>
    <property type="molecule type" value="Genomic_DNA"/>
</dbReference>
<proteinExistence type="predicted"/>
<name>A0A108U919_9GAMM</name>
<keyword evidence="3" id="KW-1185">Reference proteome</keyword>
<dbReference type="AlphaFoldDB" id="A0A108U919"/>